<evidence type="ECO:0000256" key="9">
    <source>
        <dbReference type="ARBA" id="ARBA00023315"/>
    </source>
</evidence>
<evidence type="ECO:0000256" key="1">
    <source>
        <dbReference type="ARBA" id="ARBA00004771"/>
    </source>
</evidence>
<dbReference type="EMBL" id="CP021354">
    <property type="protein sequence ID" value="AWK71786.1"/>
    <property type="molecule type" value="Genomic_DNA"/>
</dbReference>
<dbReference type="GO" id="GO:0071731">
    <property type="term" value="P:response to nitric oxide"/>
    <property type="evidence" value="ECO:0007669"/>
    <property type="project" value="TreeGrafter"/>
</dbReference>
<dbReference type="PANTHER" id="PTHR31650:SF1">
    <property type="entry name" value="WAX ESTER SYNTHASE_DIACYLGLYCEROL ACYLTRANSFERASE 4-RELATED"/>
    <property type="match status" value="1"/>
</dbReference>
<evidence type="ECO:0000256" key="7">
    <source>
        <dbReference type="ARBA" id="ARBA00022798"/>
    </source>
</evidence>
<comment type="catalytic activity">
    <reaction evidence="10">
        <text>an acyl-CoA + a 1,2-diacyl-sn-glycerol = a triacyl-sn-glycerol + CoA</text>
        <dbReference type="Rhea" id="RHEA:10868"/>
        <dbReference type="ChEBI" id="CHEBI:17815"/>
        <dbReference type="ChEBI" id="CHEBI:57287"/>
        <dbReference type="ChEBI" id="CHEBI:58342"/>
        <dbReference type="ChEBI" id="CHEBI:64615"/>
        <dbReference type="EC" id="2.3.1.20"/>
    </reaction>
</comment>
<comment type="similarity">
    <text evidence="3">Belongs to the long-chain O-acyltransferase family.</text>
</comment>
<keyword evidence="9 13" id="KW-0012">Acyltransferase</keyword>
<comment type="pathway">
    <text evidence="1">Glycerolipid metabolism; triacylglycerol biosynthesis.</text>
</comment>
<dbReference type="KEGG" id="roz:CBI38_09460"/>
<feature type="domain" description="O-acyltransferase WSD1-like N-terminal" evidence="11">
    <location>
        <begin position="3"/>
        <end position="268"/>
    </location>
</feature>
<keyword evidence="7" id="KW-0319">Glycerol metabolism</keyword>
<dbReference type="SUPFAM" id="SSF52777">
    <property type="entry name" value="CoA-dependent acyltransferases"/>
    <property type="match status" value="1"/>
</dbReference>
<dbReference type="GO" id="GO:0019432">
    <property type="term" value="P:triglyceride biosynthetic process"/>
    <property type="evidence" value="ECO:0007669"/>
    <property type="project" value="UniProtKB-UniPathway"/>
</dbReference>
<comment type="pathway">
    <text evidence="2">Lipid metabolism.</text>
</comment>
<keyword evidence="14" id="KW-1185">Reference proteome</keyword>
<dbReference type="EC" id="2.3.1.20" evidence="4"/>
<evidence type="ECO:0000313" key="13">
    <source>
        <dbReference type="EMBL" id="AWK71786.1"/>
    </source>
</evidence>
<keyword evidence="5" id="KW-0444">Lipid biosynthesis</keyword>
<dbReference type="InterPro" id="IPR045034">
    <property type="entry name" value="O-acyltransferase_WSD1-like"/>
</dbReference>
<dbReference type="OrthoDB" id="9810950at2"/>
<keyword evidence="8" id="KW-0443">Lipid metabolism</keyword>
<dbReference type="UniPathway" id="UPA00282"/>
<evidence type="ECO:0000313" key="14">
    <source>
        <dbReference type="Proteomes" id="UP000245711"/>
    </source>
</evidence>
<dbReference type="Gene3D" id="3.30.559.10">
    <property type="entry name" value="Chloramphenicol acetyltransferase-like domain"/>
    <property type="match status" value="1"/>
</dbReference>
<dbReference type="GO" id="GO:0005886">
    <property type="term" value="C:plasma membrane"/>
    <property type="evidence" value="ECO:0007669"/>
    <property type="project" value="TreeGrafter"/>
</dbReference>
<evidence type="ECO:0000259" key="11">
    <source>
        <dbReference type="Pfam" id="PF03007"/>
    </source>
</evidence>
<dbReference type="Pfam" id="PF03007">
    <property type="entry name" value="WS_DGAT_cat"/>
    <property type="match status" value="1"/>
</dbReference>
<dbReference type="GO" id="GO:0051701">
    <property type="term" value="P:biological process involved in interaction with host"/>
    <property type="evidence" value="ECO:0007669"/>
    <property type="project" value="TreeGrafter"/>
</dbReference>
<dbReference type="InterPro" id="IPR023213">
    <property type="entry name" value="CAT-like_dom_sf"/>
</dbReference>
<evidence type="ECO:0000256" key="5">
    <source>
        <dbReference type="ARBA" id="ARBA00022516"/>
    </source>
</evidence>
<dbReference type="PANTHER" id="PTHR31650">
    <property type="entry name" value="O-ACYLTRANSFERASE (WSD1-LIKE) FAMILY PROTEIN"/>
    <property type="match status" value="1"/>
</dbReference>
<dbReference type="AlphaFoldDB" id="A0A2S2BT33"/>
<evidence type="ECO:0000259" key="12">
    <source>
        <dbReference type="Pfam" id="PF06974"/>
    </source>
</evidence>
<dbReference type="InterPro" id="IPR009721">
    <property type="entry name" value="O-acyltransferase_WSD1_C"/>
</dbReference>
<evidence type="ECO:0000256" key="8">
    <source>
        <dbReference type="ARBA" id="ARBA00023098"/>
    </source>
</evidence>
<reference evidence="13 14" key="1">
    <citation type="submission" date="2017-05" db="EMBL/GenBank/DDBJ databases">
        <title>Isolation of Rhodococcus sp. S2-17 biodegrading of BP-3.</title>
        <authorList>
            <person name="Lee Y."/>
            <person name="Kim K.H."/>
            <person name="Chun B.H."/>
            <person name="Jung H.S."/>
            <person name="Jeon C.O."/>
        </authorList>
    </citation>
    <scope>NUCLEOTIDE SEQUENCE [LARGE SCALE GENOMIC DNA]</scope>
    <source>
        <strain evidence="13 14">S2-17</strain>
    </source>
</reference>
<evidence type="ECO:0000256" key="3">
    <source>
        <dbReference type="ARBA" id="ARBA00009587"/>
    </source>
</evidence>
<organism evidence="13 14">
    <name type="scientific">Rhodococcus oxybenzonivorans</name>
    <dbReference type="NCBI Taxonomy" id="1990687"/>
    <lineage>
        <taxon>Bacteria</taxon>
        <taxon>Bacillati</taxon>
        <taxon>Actinomycetota</taxon>
        <taxon>Actinomycetes</taxon>
        <taxon>Mycobacteriales</taxon>
        <taxon>Nocardiaceae</taxon>
        <taxon>Rhodococcus</taxon>
    </lineage>
</organism>
<keyword evidence="6 13" id="KW-0808">Transferase</keyword>
<evidence type="ECO:0000256" key="10">
    <source>
        <dbReference type="ARBA" id="ARBA00048109"/>
    </source>
</evidence>
<protein>
    <recommendedName>
        <fullName evidence="4">diacylglycerol O-acyltransferase</fullName>
        <ecNumber evidence="4">2.3.1.20</ecNumber>
    </recommendedName>
</protein>
<feature type="domain" description="O-acyltransferase WSD1 C-terminal" evidence="12">
    <location>
        <begin position="309"/>
        <end position="444"/>
    </location>
</feature>
<dbReference type="GO" id="GO:0004144">
    <property type="term" value="F:diacylglycerol O-acyltransferase activity"/>
    <property type="evidence" value="ECO:0007669"/>
    <property type="project" value="UniProtKB-EC"/>
</dbReference>
<evidence type="ECO:0000256" key="6">
    <source>
        <dbReference type="ARBA" id="ARBA00022679"/>
    </source>
</evidence>
<dbReference type="GO" id="GO:0006071">
    <property type="term" value="P:glycerol metabolic process"/>
    <property type="evidence" value="ECO:0007669"/>
    <property type="project" value="UniProtKB-KW"/>
</dbReference>
<dbReference type="Proteomes" id="UP000245711">
    <property type="component" value="Chromosome"/>
</dbReference>
<proteinExistence type="inferred from homology"/>
<name>A0A2S2BT33_9NOCA</name>
<evidence type="ECO:0000256" key="4">
    <source>
        <dbReference type="ARBA" id="ARBA00013244"/>
    </source>
</evidence>
<dbReference type="Pfam" id="PF06974">
    <property type="entry name" value="WS_DGAT_C"/>
    <property type="match status" value="1"/>
</dbReference>
<accession>A0A2S2BT33</accession>
<dbReference type="GO" id="GO:0001666">
    <property type="term" value="P:response to hypoxia"/>
    <property type="evidence" value="ECO:0007669"/>
    <property type="project" value="TreeGrafter"/>
</dbReference>
<sequence>MTQTDYMSWRMEADPILRSTIVAVAVLDRVPDWPRFVDMMERGTKRVPIFRRKVVTASVGVAPPRWVEDPDFDLTWHVRRCTLTEPGGWDGVLNFARTTGMAAFDKERPLWEFTVLDGLGHHRAALVMKVHHCLTDGVGGMQIAREIVDFTREGTVRADDAEVVVPDDGRRPGPIDGLAWYRDMTGRIVRGVSIGMVRGGEGLIRRPADSFRRSVDVVASTMRLTRPVRTTLSPVMRTRTTRRRFAVLEAPLEPLGRAAESAGGSLNDGFLAAILLGMAKYHRVHGAEIPALRVTLPISLRTDTDPLGGNRITLARFALPTNIEDPAQLIREVHAVVESWRREPAIALSSHIAGALNLLPPSLLGNMLEHVDLVASNVVGSPVPLFMAGSQIVRYYAFSPTLGSALNVTLMSYTSHCCVGINADLGAVPDLETLTDSLADGFRAVLALCSPAPDTATVSVP</sequence>
<dbReference type="RefSeq" id="WP_109328375.1">
    <property type="nucleotide sequence ID" value="NZ_CP021354.1"/>
</dbReference>
<dbReference type="InterPro" id="IPR004255">
    <property type="entry name" value="O-acyltransferase_WSD1_N"/>
</dbReference>
<evidence type="ECO:0000256" key="2">
    <source>
        <dbReference type="ARBA" id="ARBA00005189"/>
    </source>
</evidence>
<gene>
    <name evidence="13" type="ORF">CBI38_09460</name>
</gene>